<evidence type="ECO:0000313" key="5">
    <source>
        <dbReference type="Proteomes" id="UP001085076"/>
    </source>
</evidence>
<evidence type="ECO:0000256" key="2">
    <source>
        <dbReference type="ARBA" id="ARBA00023163"/>
    </source>
</evidence>
<comment type="similarity">
    <text evidence="3">Belongs to the GRAS family.</text>
</comment>
<evidence type="ECO:0000256" key="1">
    <source>
        <dbReference type="ARBA" id="ARBA00023015"/>
    </source>
</evidence>
<feature type="region of interest" description="VHIID" evidence="3">
    <location>
        <begin position="130"/>
        <end position="195"/>
    </location>
</feature>
<keyword evidence="1" id="KW-0805">Transcription regulation</keyword>
<comment type="caution">
    <text evidence="4">The sequence shown here is derived from an EMBL/GenBank/DDBJ whole genome shotgun (WGS) entry which is preliminary data.</text>
</comment>
<proteinExistence type="inferred from homology"/>
<keyword evidence="2" id="KW-0804">Transcription</keyword>
<dbReference type="Proteomes" id="UP001085076">
    <property type="component" value="Miscellaneous, Linkage group lg04"/>
</dbReference>
<gene>
    <name evidence="4" type="ORF">J5N97_017401</name>
</gene>
<dbReference type="EMBL" id="JAGGNH010000004">
    <property type="protein sequence ID" value="KAJ0975436.1"/>
    <property type="molecule type" value="Genomic_DNA"/>
</dbReference>
<feature type="region of interest" description="SAW" evidence="3">
    <location>
        <begin position="341"/>
        <end position="415"/>
    </location>
</feature>
<reference evidence="4" key="2">
    <citation type="journal article" date="2022" name="Hortic Res">
        <title>The genome of Dioscorea zingiberensis sheds light on the biosynthesis, origin and evolution of the medicinally important diosgenin saponins.</title>
        <authorList>
            <person name="Li Y."/>
            <person name="Tan C."/>
            <person name="Li Z."/>
            <person name="Guo J."/>
            <person name="Li S."/>
            <person name="Chen X."/>
            <person name="Wang C."/>
            <person name="Dai X."/>
            <person name="Yang H."/>
            <person name="Song W."/>
            <person name="Hou L."/>
            <person name="Xu J."/>
            <person name="Tong Z."/>
            <person name="Xu A."/>
            <person name="Yuan X."/>
            <person name="Wang W."/>
            <person name="Yang Q."/>
            <person name="Chen L."/>
            <person name="Sun Z."/>
            <person name="Wang K."/>
            <person name="Pan B."/>
            <person name="Chen J."/>
            <person name="Bao Y."/>
            <person name="Liu F."/>
            <person name="Qi X."/>
            <person name="Gang D.R."/>
            <person name="Wen J."/>
            <person name="Li J."/>
        </authorList>
    </citation>
    <scope>NUCLEOTIDE SEQUENCE</scope>
    <source>
        <strain evidence="4">Dzin_1.0</strain>
    </source>
</reference>
<comment type="caution">
    <text evidence="3">Lacks conserved residue(s) required for the propagation of feature annotation.</text>
</comment>
<reference evidence="4" key="1">
    <citation type="submission" date="2021-03" db="EMBL/GenBank/DDBJ databases">
        <authorList>
            <person name="Li Z."/>
            <person name="Yang C."/>
        </authorList>
    </citation>
    <scope>NUCLEOTIDE SEQUENCE</scope>
    <source>
        <strain evidence="4">Dzin_1.0</strain>
        <tissue evidence="4">Leaf</tissue>
    </source>
</reference>
<dbReference type="AlphaFoldDB" id="A0A9D5HG38"/>
<organism evidence="4 5">
    <name type="scientific">Dioscorea zingiberensis</name>
    <dbReference type="NCBI Taxonomy" id="325984"/>
    <lineage>
        <taxon>Eukaryota</taxon>
        <taxon>Viridiplantae</taxon>
        <taxon>Streptophyta</taxon>
        <taxon>Embryophyta</taxon>
        <taxon>Tracheophyta</taxon>
        <taxon>Spermatophyta</taxon>
        <taxon>Magnoliopsida</taxon>
        <taxon>Liliopsida</taxon>
        <taxon>Dioscoreales</taxon>
        <taxon>Dioscoreaceae</taxon>
        <taxon>Dioscorea</taxon>
    </lineage>
</organism>
<evidence type="ECO:0000313" key="4">
    <source>
        <dbReference type="EMBL" id="KAJ0975436.1"/>
    </source>
</evidence>
<feature type="region of interest" description="Leucine repeat II (LRII)" evidence="3">
    <location>
        <begin position="205"/>
        <end position="237"/>
    </location>
</feature>
<dbReference type="PROSITE" id="PS50985">
    <property type="entry name" value="GRAS"/>
    <property type="match status" value="1"/>
</dbReference>
<feature type="short sequence motif" description="VHIID" evidence="3">
    <location>
        <begin position="161"/>
        <end position="165"/>
    </location>
</feature>
<protein>
    <submittedName>
        <fullName evidence="4">Uncharacterized protein</fullName>
    </submittedName>
</protein>
<accession>A0A9D5HG38</accession>
<name>A0A9D5HG38_9LILI</name>
<dbReference type="OrthoDB" id="757063at2759"/>
<dbReference type="Pfam" id="PF03514">
    <property type="entry name" value="GRAS"/>
    <property type="match status" value="1"/>
</dbReference>
<dbReference type="InterPro" id="IPR005202">
    <property type="entry name" value="TF_GRAS"/>
</dbReference>
<dbReference type="PANTHER" id="PTHR31636">
    <property type="entry name" value="OSJNBA0084A10.13 PROTEIN-RELATED"/>
    <property type="match status" value="1"/>
</dbReference>
<sequence>MDLIDTTAEMEMVVQPCNLSSLSALELHLVSFLSLPGSDHEPREGNTHEEGLATFTLLFQCVEAIEANKFEKANHLLLMVSEFASPFATSAQRVAAYFFEAMGSYLIRSQLGINHASLPVLQHQRLASASQVFNGISPFIKFSHFTANQAIQEAIKQEDQVHIIDLDIMQGLQWPGLFHILASRPRGPPRVRLTGLGLSAESLKVTGKRLSDFAEALRLPFEFRGIAEKVGNLNLESIGVSGKEAVAVNWLHHSLYDVSASDHNTLSLLQSYVNRLKPKVVTMVEQEINKATRPFLERFTETIHYYSAMFDCLAETHDLENESRYIVEHDLLRCEIRNLISGPPGRTGEGKFDRWRVKLSESGFRSVSLARNPAAQAALLLEMFHSDGCYTLVEENGMLKLGWKDFCLLTASAWEFITY</sequence>
<evidence type="ECO:0000256" key="3">
    <source>
        <dbReference type="PROSITE-ProRule" id="PRU01191"/>
    </source>
</evidence>
<keyword evidence="5" id="KW-1185">Reference proteome</keyword>